<keyword evidence="2" id="KW-1185">Reference proteome</keyword>
<dbReference type="STRING" id="1909395.BKM31_23200"/>
<dbReference type="AlphaFoldDB" id="A0A1V0A1B1"/>
<evidence type="ECO:0000313" key="2">
    <source>
        <dbReference type="Proteomes" id="UP000190797"/>
    </source>
</evidence>
<dbReference type="EMBL" id="CP017717">
    <property type="protein sequence ID" value="AQZ63980.1"/>
    <property type="molecule type" value="Genomic_DNA"/>
</dbReference>
<protein>
    <submittedName>
        <fullName evidence="1">Uncharacterized protein</fullName>
    </submittedName>
</protein>
<accession>A0A1V0A1B1</accession>
<reference evidence="2" key="1">
    <citation type="journal article" date="2017" name="Med. Chem. Commun.">
        <title>Nonomuraea sp. ATCC 55076 harbours the largest actinomycete chromosome to date and the kistamicin biosynthetic gene cluster.</title>
        <authorList>
            <person name="Nazari B."/>
            <person name="Forneris C.C."/>
            <person name="Gibson M.I."/>
            <person name="Moon K."/>
            <person name="Schramma K.R."/>
            <person name="Seyedsayamdost M.R."/>
        </authorList>
    </citation>
    <scope>NUCLEOTIDE SEQUENCE [LARGE SCALE GENOMIC DNA]</scope>
    <source>
        <strain evidence="2">ATCC 55076</strain>
    </source>
</reference>
<organism evidence="1 2">
    <name type="scientific">[Actinomadura] parvosata subsp. kistnae</name>
    <dbReference type="NCBI Taxonomy" id="1909395"/>
    <lineage>
        <taxon>Bacteria</taxon>
        <taxon>Bacillati</taxon>
        <taxon>Actinomycetota</taxon>
        <taxon>Actinomycetes</taxon>
        <taxon>Streptosporangiales</taxon>
        <taxon>Streptosporangiaceae</taxon>
        <taxon>Nonomuraea</taxon>
    </lineage>
</organism>
<gene>
    <name evidence="1" type="ORF">BKM31_23200</name>
</gene>
<evidence type="ECO:0000313" key="1">
    <source>
        <dbReference type="EMBL" id="AQZ63980.1"/>
    </source>
</evidence>
<dbReference type="KEGG" id="noa:BKM31_23200"/>
<dbReference type="Proteomes" id="UP000190797">
    <property type="component" value="Chromosome"/>
</dbReference>
<sequence>MYSMALMPENIRSRSSIAGSGAAAPARCARSSSGPPASRIALRQAWKVSVERLSASAKASLVLM</sequence>
<proteinExistence type="predicted"/>
<name>A0A1V0A1B1_9ACTN</name>